<proteinExistence type="predicted"/>
<keyword evidence="2" id="KW-0597">Phosphoprotein</keyword>
<dbReference type="RefSeq" id="WP_118990003.1">
    <property type="nucleotide sequence ID" value="NZ_CP023434.1"/>
</dbReference>
<sequence>MGNLAKYFWKLVVSALVTFGVVTFIFADGVNFSNDTQATDSPTVTVDSLEDGVYEGVGQGFGGDVAVEVTVEGGAITNVEVVEHGETEGISDPALEQIPEEIVEKNGTDVAVVSGASSTSNGIIEAVNNALGTGGGTEGVAANPADMEDGTYTATVDGHNGPLTVDVTIEVGAITDVTVVEHEESAGIADPALEDVPAAIVEANGTDVDTVSGATVTSEAIIQAVNAALVVDTADSGAGVVVTESAAEESDASGESTEGSEESDASDASEATGAVTTTDTTYEDGTHTATVDGHNGELTVEVTVEDGVITAVDVTEHEESEGIADPALEEVPAAIVEANGTDVDTVSGATVTSEAIIAAVNEALGADAAAVVATEDEADEESDSEESASDEASEESESEESASAEEDSDESTSSEDDEDKADETELKDGEYTGTAKGHNGDLTVEVKVKDGKITDVEVTEHKESEGIADPALEEVPAAIVEANGTDVDTVSGATVTSEAIIEAVEEALKTIETSDDEAEYEDGKFEATVDGHNGPLTVEVLVEDGKITAIKLIAQEETEGIADAALEDVPKEIIKANSTDIETVSGATVTSEAIIEAVEKALKK</sequence>
<evidence type="ECO:0000256" key="3">
    <source>
        <dbReference type="ARBA" id="ARBA00022630"/>
    </source>
</evidence>
<dbReference type="Gene3D" id="3.90.1010.20">
    <property type="match status" value="5"/>
</dbReference>
<dbReference type="GO" id="GO:0005886">
    <property type="term" value="C:plasma membrane"/>
    <property type="evidence" value="ECO:0007669"/>
    <property type="project" value="InterPro"/>
</dbReference>
<keyword evidence="5" id="KW-0249">Electron transport</keyword>
<feature type="domain" description="FMN-binding" evidence="7">
    <location>
        <begin position="293"/>
        <end position="367"/>
    </location>
</feature>
<evidence type="ECO:0000256" key="1">
    <source>
        <dbReference type="ARBA" id="ARBA00022448"/>
    </source>
</evidence>
<reference evidence="8 9" key="1">
    <citation type="submission" date="2017-09" db="EMBL/GenBank/DDBJ databases">
        <title>Complete genome sequence of Oxytococcus suis strain ZY16052.</title>
        <authorList>
            <person name="Li F."/>
        </authorList>
    </citation>
    <scope>NUCLEOTIDE SEQUENCE [LARGE SCALE GENOMIC DNA]</scope>
    <source>
        <strain evidence="8 9">ZY16052</strain>
    </source>
</reference>
<dbReference type="Pfam" id="PF04205">
    <property type="entry name" value="FMN_bind"/>
    <property type="match status" value="5"/>
</dbReference>
<dbReference type="InterPro" id="IPR010209">
    <property type="entry name" value="Ion_transpt_RnfG/RsxG"/>
</dbReference>
<protein>
    <recommendedName>
        <fullName evidence="7">FMN-binding domain-containing protein</fullName>
    </recommendedName>
</protein>
<dbReference type="GO" id="GO:0022900">
    <property type="term" value="P:electron transport chain"/>
    <property type="evidence" value="ECO:0007669"/>
    <property type="project" value="InterPro"/>
</dbReference>
<dbReference type="GO" id="GO:0009055">
    <property type="term" value="F:electron transfer activity"/>
    <property type="evidence" value="ECO:0007669"/>
    <property type="project" value="InterPro"/>
</dbReference>
<gene>
    <name evidence="8" type="ORF">CL176_03050</name>
</gene>
<name>A0A347WJ30_9LACT</name>
<dbReference type="PANTHER" id="PTHR36118">
    <property type="entry name" value="ION-TRANSLOCATING OXIDOREDUCTASE COMPLEX SUBUNIT G"/>
    <property type="match status" value="1"/>
</dbReference>
<feature type="domain" description="FMN-binding" evidence="7">
    <location>
        <begin position="60"/>
        <end position="134"/>
    </location>
</feature>
<dbReference type="OrthoDB" id="9812295at2"/>
<feature type="compositionally biased region" description="Acidic residues" evidence="6">
    <location>
        <begin position="374"/>
        <end position="422"/>
    </location>
</feature>
<feature type="domain" description="FMN-binding" evidence="7">
    <location>
        <begin position="531"/>
        <end position="604"/>
    </location>
</feature>
<evidence type="ECO:0000259" key="7">
    <source>
        <dbReference type="SMART" id="SM00900"/>
    </source>
</evidence>
<feature type="region of interest" description="Disordered" evidence="6">
    <location>
        <begin position="244"/>
        <end position="297"/>
    </location>
</feature>
<evidence type="ECO:0000256" key="4">
    <source>
        <dbReference type="ARBA" id="ARBA00022643"/>
    </source>
</evidence>
<evidence type="ECO:0000256" key="2">
    <source>
        <dbReference type="ARBA" id="ARBA00022553"/>
    </source>
</evidence>
<keyword evidence="3" id="KW-0285">Flavoprotein</keyword>
<feature type="compositionally biased region" description="Low complexity" evidence="6">
    <location>
        <begin position="268"/>
        <end position="280"/>
    </location>
</feature>
<feature type="domain" description="FMN-binding" evidence="7">
    <location>
        <begin position="437"/>
        <end position="511"/>
    </location>
</feature>
<dbReference type="EMBL" id="CP023434">
    <property type="protein sequence ID" value="AXY25087.1"/>
    <property type="molecule type" value="Genomic_DNA"/>
</dbReference>
<feature type="domain" description="FMN-binding" evidence="7">
    <location>
        <begin position="158"/>
        <end position="232"/>
    </location>
</feature>
<dbReference type="GO" id="GO:0010181">
    <property type="term" value="F:FMN binding"/>
    <property type="evidence" value="ECO:0007669"/>
    <property type="project" value="InterPro"/>
</dbReference>
<keyword evidence="1" id="KW-0813">Transport</keyword>
<keyword evidence="9" id="KW-1185">Reference proteome</keyword>
<organism evidence="8 9">
    <name type="scientific">Suicoccus acidiformans</name>
    <dbReference type="NCBI Taxonomy" id="2036206"/>
    <lineage>
        <taxon>Bacteria</taxon>
        <taxon>Bacillati</taxon>
        <taxon>Bacillota</taxon>
        <taxon>Bacilli</taxon>
        <taxon>Lactobacillales</taxon>
        <taxon>Aerococcaceae</taxon>
        <taxon>Suicoccus</taxon>
    </lineage>
</organism>
<evidence type="ECO:0000256" key="5">
    <source>
        <dbReference type="ARBA" id="ARBA00022982"/>
    </source>
</evidence>
<dbReference type="Proteomes" id="UP000263232">
    <property type="component" value="Chromosome"/>
</dbReference>
<dbReference type="SMART" id="SM00900">
    <property type="entry name" value="FMN_bind"/>
    <property type="match status" value="5"/>
</dbReference>
<keyword evidence="4" id="KW-0288">FMN</keyword>
<dbReference type="AlphaFoldDB" id="A0A347WJ30"/>
<dbReference type="KEGG" id="abae:CL176_03050"/>
<dbReference type="InterPro" id="IPR007329">
    <property type="entry name" value="FMN-bd"/>
</dbReference>
<dbReference type="PANTHER" id="PTHR36118:SF1">
    <property type="entry name" value="ION-TRANSLOCATING OXIDOREDUCTASE COMPLEX SUBUNIT G"/>
    <property type="match status" value="1"/>
</dbReference>
<accession>A0A347WJ30</accession>
<evidence type="ECO:0000256" key="6">
    <source>
        <dbReference type="SAM" id="MobiDB-lite"/>
    </source>
</evidence>
<feature type="region of interest" description="Disordered" evidence="6">
    <location>
        <begin position="373"/>
        <end position="439"/>
    </location>
</feature>
<evidence type="ECO:0000313" key="8">
    <source>
        <dbReference type="EMBL" id="AXY25087.1"/>
    </source>
</evidence>
<evidence type="ECO:0000313" key="9">
    <source>
        <dbReference type="Proteomes" id="UP000263232"/>
    </source>
</evidence>
<feature type="compositionally biased region" description="Acidic residues" evidence="6">
    <location>
        <begin position="246"/>
        <end position="267"/>
    </location>
</feature>